<dbReference type="SMART" id="SM00292">
    <property type="entry name" value="BRCT"/>
    <property type="match status" value="1"/>
</dbReference>
<dbReference type="InterPro" id="IPR001357">
    <property type="entry name" value="BRCT_dom"/>
</dbReference>
<evidence type="ECO:0000313" key="6">
    <source>
        <dbReference type="EMBL" id="KZO97779.1"/>
    </source>
</evidence>
<feature type="region of interest" description="Disordered" evidence="4">
    <location>
        <begin position="134"/>
        <end position="159"/>
    </location>
</feature>
<dbReference type="Gene3D" id="2.30.30.140">
    <property type="match status" value="1"/>
</dbReference>
<evidence type="ECO:0000256" key="1">
    <source>
        <dbReference type="ARBA" id="ARBA00004123"/>
    </source>
</evidence>
<reference evidence="6 7" key="1">
    <citation type="journal article" date="2016" name="Mol. Biol. Evol.">
        <title>Comparative Genomics of Early-Diverging Mushroom-Forming Fungi Provides Insights into the Origins of Lignocellulose Decay Capabilities.</title>
        <authorList>
            <person name="Nagy L.G."/>
            <person name="Riley R."/>
            <person name="Tritt A."/>
            <person name="Adam C."/>
            <person name="Daum C."/>
            <person name="Floudas D."/>
            <person name="Sun H."/>
            <person name="Yadav J.S."/>
            <person name="Pangilinan J."/>
            <person name="Larsson K.H."/>
            <person name="Matsuura K."/>
            <person name="Barry K."/>
            <person name="Labutti K."/>
            <person name="Kuo R."/>
            <person name="Ohm R.A."/>
            <person name="Bhattacharya S.S."/>
            <person name="Shirouzu T."/>
            <person name="Yoshinaga Y."/>
            <person name="Martin F.M."/>
            <person name="Grigoriev I.V."/>
            <person name="Hibbett D.S."/>
        </authorList>
    </citation>
    <scope>NUCLEOTIDE SEQUENCE [LARGE SCALE GENOMIC DNA]</scope>
    <source>
        <strain evidence="6 7">TUFC12733</strain>
    </source>
</reference>
<feature type="compositionally biased region" description="Pro residues" evidence="4">
    <location>
        <begin position="34"/>
        <end position="45"/>
    </location>
</feature>
<dbReference type="InterPro" id="IPR047249">
    <property type="entry name" value="BRCT_p53bp1-like_rpt1"/>
</dbReference>
<dbReference type="CDD" id="cd17745">
    <property type="entry name" value="BRCT_p53bp1_rpt1"/>
    <property type="match status" value="1"/>
</dbReference>
<dbReference type="GO" id="GO:0042393">
    <property type="term" value="F:histone binding"/>
    <property type="evidence" value="ECO:0007669"/>
    <property type="project" value="TreeGrafter"/>
</dbReference>
<dbReference type="GO" id="GO:0000077">
    <property type="term" value="P:DNA damage checkpoint signaling"/>
    <property type="evidence" value="ECO:0007669"/>
    <property type="project" value="TreeGrafter"/>
</dbReference>
<dbReference type="InterPro" id="IPR041297">
    <property type="entry name" value="Crb2_Tudor"/>
</dbReference>
<evidence type="ECO:0000259" key="5">
    <source>
        <dbReference type="SMART" id="SM00292"/>
    </source>
</evidence>
<name>A0A167NJC0_CALVF</name>
<keyword evidence="7" id="KW-1185">Reference proteome</keyword>
<evidence type="ECO:0000256" key="4">
    <source>
        <dbReference type="SAM" id="MobiDB-lite"/>
    </source>
</evidence>
<dbReference type="Gene3D" id="3.40.50.10190">
    <property type="entry name" value="BRCT domain"/>
    <property type="match status" value="2"/>
</dbReference>
<dbReference type="PANTHER" id="PTHR15321">
    <property type="entry name" value="TUMOR SUPPRESSOR P53-BINDING PROTEIN 1"/>
    <property type="match status" value="1"/>
</dbReference>
<feature type="compositionally biased region" description="Low complexity" evidence="4">
    <location>
        <begin position="240"/>
        <end position="256"/>
    </location>
</feature>
<feature type="compositionally biased region" description="Polar residues" evidence="4">
    <location>
        <begin position="600"/>
        <end position="612"/>
    </location>
</feature>
<feature type="compositionally biased region" description="Low complexity" evidence="4">
    <location>
        <begin position="107"/>
        <end position="119"/>
    </location>
</feature>
<dbReference type="STRING" id="1330018.A0A167NJC0"/>
<feature type="compositionally biased region" description="Polar residues" evidence="4">
    <location>
        <begin position="688"/>
        <end position="699"/>
    </location>
</feature>
<dbReference type="InterPro" id="IPR047250">
    <property type="entry name" value="BRCT_p53bp1-like_rpt2"/>
</dbReference>
<comment type="subcellular location">
    <subcellularLocation>
        <location evidence="1">Nucleus</location>
    </subcellularLocation>
</comment>
<feature type="domain" description="BRCT" evidence="5">
    <location>
        <begin position="1015"/>
        <end position="1110"/>
    </location>
</feature>
<proteinExistence type="predicted"/>
<feature type="compositionally biased region" description="Basic residues" evidence="4">
    <location>
        <begin position="778"/>
        <end position="789"/>
    </location>
</feature>
<dbReference type="GO" id="GO:0005634">
    <property type="term" value="C:nucleus"/>
    <property type="evidence" value="ECO:0007669"/>
    <property type="project" value="UniProtKB-SubCell"/>
</dbReference>
<feature type="region of interest" description="Disordered" evidence="4">
    <location>
        <begin position="972"/>
        <end position="1016"/>
    </location>
</feature>
<dbReference type="EMBL" id="KV417278">
    <property type="protein sequence ID" value="KZO97779.1"/>
    <property type="molecule type" value="Genomic_DNA"/>
</dbReference>
<dbReference type="PANTHER" id="PTHR15321:SF3">
    <property type="entry name" value="TP53-BINDING PROTEIN 1"/>
    <property type="match status" value="1"/>
</dbReference>
<gene>
    <name evidence="6" type="ORF">CALVIDRAFT_554289</name>
</gene>
<keyword evidence="2" id="KW-0227">DNA damage</keyword>
<dbReference type="InterPro" id="IPR047252">
    <property type="entry name" value="TP53BP1-like"/>
</dbReference>
<feature type="compositionally biased region" description="Basic and acidic residues" evidence="4">
    <location>
        <begin position="553"/>
        <end position="569"/>
    </location>
</feature>
<dbReference type="InterPro" id="IPR036420">
    <property type="entry name" value="BRCT_dom_sf"/>
</dbReference>
<feature type="compositionally biased region" description="Basic and acidic residues" evidence="4">
    <location>
        <begin position="348"/>
        <end position="360"/>
    </location>
</feature>
<dbReference type="Proteomes" id="UP000076738">
    <property type="component" value="Unassembled WGS sequence"/>
</dbReference>
<keyword evidence="3" id="KW-0539">Nucleus</keyword>
<accession>A0A167NJC0</accession>
<dbReference type="GO" id="GO:0045944">
    <property type="term" value="P:positive regulation of transcription by RNA polymerase II"/>
    <property type="evidence" value="ECO:0007669"/>
    <property type="project" value="TreeGrafter"/>
</dbReference>
<sequence length="1254" mass="134491">MASFPDIESQEVLAYAYGSSTHAPHLQPGWVDSQPPPPPAPPPLPVQGDTSTQPLYLPHEFDDSTAPSNSHSGSGSGSTSGQVSHSFTGSSSLSIPHVRPGAHIDYTSSESGGSFASGGTTAGTAAAGWTMETNVDSLPAGSSSVEGHQHQGGSADNEAAQSEHILAGAGSTELKSDNGLIGATTSQHADIIVRDTHTYMRPHPHPPLPELLPPFASQEYVLPPPFTLSLLNHPDASKQTPSTRATTTTAVPSAASGILTPVSEVHSSAPKPAIGEDDLPRGPSPAPPEDSPMQIPTNARARAGTPSVKSEVPETPPSATPAEETSAELGESPRRRGPSAATGTGGGAREHKFLPRKGERPPSPVPLSRESSFGLMSPKTRYLDEAGRREREEEREREREKQGRGRGRRGKKPAQGEPDSRKSKKPSSAAERNPPRRSPTPDDQEPEETDLSAANALPTQPSTTTSSLVRRSFATIFPPPLDLAALPQDGESQAPRTGTTGTGAGLGLLVGSGQRVLVESSSSAPLVEEPEHLPEEDEAGEESARADPGSSSRRVEHSTPSRGTRETRTSKGSAVSAPPSQARKGAEAALAHLEPDEGVQGTQEAASPSQRAPVTPPRNRGKRARQGSVEAAAGPAKRRKAEVPRTPNKAKVATRVYSAKKKRKGGEEEEEEQDGQEEESQAMEKPTLGQTRSKTNRSNPELVGPEEPATKPASKGAKRKADKLPSDAESIASKRPRRGTSQHGTEPSEPDSVASRRPSRGQAQDQNEDQAESLSASRPRRKAAVKKPGKATAGKGKAPEVIQEEPETLQDSAVQLQVGPESEIQLDVAAEDEPTPSPAIRAGAPFSRVFAAWNADKCYYPATVTGQVTSGRQAGQFNVDFDDGSVSCVSVDSLRAAVLKEGDTIAIQKGRKWREGRIMEGAFGTVQRDTLVRVRFDEGSQSTEKSTVALLRIPKIAVVEWDDRKLTSEQVTPQVVVKREGEEKRKRSATGGPGGSVSDSPALPTSQRHRSRPTSSVLEGHAFIVTAKEDKSKQDLVRRIEQASGEVSEDFADFFDISEQRIVWKGADRGLTAVWCIAREVSTTPKYLMALALGVPCLGYKFISDVLDKKTTVEEWAPYLLSAGRSEYHETDCSQKVDRRWGENDADEHTLLEDILASPHICRPLRNKRILFIVSKKDTFFKDRLVEVLWAMGAEHVEKTPAVSLDEDLNSFDFLYWPDEVEMKITLPKAKKAKMVGPNWVKQCLITGLCVPVE</sequence>
<evidence type="ECO:0000256" key="2">
    <source>
        <dbReference type="ARBA" id="ARBA00022763"/>
    </source>
</evidence>
<dbReference type="CDD" id="cd17724">
    <property type="entry name" value="BRCT_p53bp1_rpt2"/>
    <property type="match status" value="1"/>
</dbReference>
<dbReference type="SUPFAM" id="SSF52113">
    <property type="entry name" value="BRCT domain"/>
    <property type="match status" value="2"/>
</dbReference>
<dbReference type="AlphaFoldDB" id="A0A167NJC0"/>
<feature type="region of interest" description="Disordered" evidence="4">
    <location>
        <begin position="20"/>
        <end position="119"/>
    </location>
</feature>
<feature type="compositionally biased region" description="Basic and acidic residues" evidence="4">
    <location>
        <begin position="381"/>
        <end position="403"/>
    </location>
</feature>
<feature type="compositionally biased region" description="Gly residues" evidence="4">
    <location>
        <begin position="500"/>
        <end position="510"/>
    </location>
</feature>
<evidence type="ECO:0000256" key="3">
    <source>
        <dbReference type="ARBA" id="ARBA00023242"/>
    </source>
</evidence>
<feature type="compositionally biased region" description="Polar residues" evidence="4">
    <location>
        <begin position="134"/>
        <end position="154"/>
    </location>
</feature>
<feature type="region of interest" description="Disordered" evidence="4">
    <location>
        <begin position="232"/>
        <end position="810"/>
    </location>
</feature>
<evidence type="ECO:0000313" key="7">
    <source>
        <dbReference type="Proteomes" id="UP000076738"/>
    </source>
</evidence>
<protein>
    <recommendedName>
        <fullName evidence="5">BRCT domain-containing protein</fullName>
    </recommendedName>
</protein>
<dbReference type="OrthoDB" id="129353at2759"/>
<organism evidence="6 7">
    <name type="scientific">Calocera viscosa (strain TUFC12733)</name>
    <dbReference type="NCBI Taxonomy" id="1330018"/>
    <lineage>
        <taxon>Eukaryota</taxon>
        <taxon>Fungi</taxon>
        <taxon>Dikarya</taxon>
        <taxon>Basidiomycota</taxon>
        <taxon>Agaricomycotina</taxon>
        <taxon>Dacrymycetes</taxon>
        <taxon>Dacrymycetales</taxon>
        <taxon>Dacrymycetaceae</taxon>
        <taxon>Calocera</taxon>
    </lineage>
</organism>
<feature type="compositionally biased region" description="Acidic residues" evidence="4">
    <location>
        <begin position="667"/>
        <end position="681"/>
    </location>
</feature>
<feature type="compositionally biased region" description="Low complexity" evidence="4">
    <location>
        <begin position="68"/>
        <end position="86"/>
    </location>
</feature>
<dbReference type="Pfam" id="PF18115">
    <property type="entry name" value="Tudor_3"/>
    <property type="match status" value="1"/>
</dbReference>
<feature type="compositionally biased region" description="Polar residues" evidence="4">
    <location>
        <begin position="997"/>
        <end position="1006"/>
    </location>
</feature>